<sequence>MELAQDFRYPSGFEDTVSEPLNPMMSATLTIHLTWSTFSPESLSA</sequence>
<protein>
    <submittedName>
        <fullName evidence="1">Uncharacterized protein</fullName>
    </submittedName>
</protein>
<dbReference type="EMBL" id="BT144159">
    <property type="protein sequence ID" value="AFK43953.1"/>
    <property type="molecule type" value="mRNA"/>
</dbReference>
<dbReference type="EMBL" id="BT149426">
    <property type="protein sequence ID" value="AFK49220.1"/>
    <property type="molecule type" value="mRNA"/>
</dbReference>
<name>I3T9M8_LOTJA</name>
<evidence type="ECO:0000313" key="1">
    <source>
        <dbReference type="EMBL" id="AFK49220.1"/>
    </source>
</evidence>
<reference evidence="1" key="1">
    <citation type="submission" date="2012-05" db="EMBL/GenBank/DDBJ databases">
        <authorList>
            <person name="Krishnakumar V."/>
            <person name="Cheung F."/>
            <person name="Xiao Y."/>
            <person name="Chan A."/>
            <person name="Moskal W.A."/>
            <person name="Town C.D."/>
        </authorList>
    </citation>
    <scope>NUCLEOTIDE SEQUENCE</scope>
</reference>
<proteinExistence type="evidence at transcript level"/>
<dbReference type="AlphaFoldDB" id="I3T9M8"/>
<accession>I3T9M8</accession>
<organism evidence="1">
    <name type="scientific">Lotus japonicus</name>
    <name type="common">Lotus corniculatus var. japonicus</name>
    <dbReference type="NCBI Taxonomy" id="34305"/>
    <lineage>
        <taxon>Eukaryota</taxon>
        <taxon>Viridiplantae</taxon>
        <taxon>Streptophyta</taxon>
        <taxon>Embryophyta</taxon>
        <taxon>Tracheophyta</taxon>
        <taxon>Spermatophyta</taxon>
        <taxon>Magnoliopsida</taxon>
        <taxon>eudicotyledons</taxon>
        <taxon>Gunneridae</taxon>
        <taxon>Pentapetalae</taxon>
        <taxon>rosids</taxon>
        <taxon>fabids</taxon>
        <taxon>Fabales</taxon>
        <taxon>Fabaceae</taxon>
        <taxon>Papilionoideae</taxon>
        <taxon>50 kb inversion clade</taxon>
        <taxon>NPAAA clade</taxon>
        <taxon>Hologalegina</taxon>
        <taxon>robinioid clade</taxon>
        <taxon>Loteae</taxon>
        <taxon>Lotus</taxon>
    </lineage>
</organism>